<dbReference type="EMBL" id="JAGTXO010000012">
    <property type="protein sequence ID" value="KAG8464848.1"/>
    <property type="molecule type" value="Genomic_DNA"/>
</dbReference>
<accession>A0A8J5XI68</accession>
<dbReference type="AlphaFoldDB" id="A0A8J5XI68"/>
<dbReference type="PANTHER" id="PTHR45817:SF4">
    <property type="entry name" value="LYSYL OXIDASE-LIKE-RELATED"/>
    <property type="match status" value="1"/>
</dbReference>
<dbReference type="InterPro" id="IPR050912">
    <property type="entry name" value="LOX-like_protein"/>
</dbReference>
<sequence>MAVHPRAPLAAALCLLATIAPLSLTLAREDAPVVSFRFYPPDALHVDADVRSHALDGALRVGNVSFVREPIDFVEPDGHVHAVFFSSELARRVTFHKSRIANRDAWRALRGQLEYRGEDGDGRRVYWAALDAPSREAVFDVFVQARAAERGTRPRAWRASAPLEVTCSNRIFCDGAERYVNGKCKPAHPATMPCVFGNGECFEHECLEETRTCAREPRAVKEGSQCARCNSKPKDFARRLASAATVRAAAAAVLAPIDGTCESPKPLFGSYRTERDEESFIVTFWNQTASTVTAMRNGGDGARDILYAFEVTAPLGQGFEVMMLGYDESAPQRFTPEMRDTLLAVHGGRSVACSSRGVEAPVDVLCSDDASLPGGTGSRVYGALPPGNYTLVASFFNDRAHGPYQLLVLFTDATSGPIRPVCTDRQCGLASVQVDGVQAECGLEPYLGLPACGGGAGDLVCLNGRCSLCAPAYVASPDYQPTCDARACGTDLCGQPCGNLSGGCPELSSPNSASVCEAFAGECVVVPRCNHLAPECPGGQQPGRWCGSDCQWHRRREQLVDLVAPSEDEVWPTISFNTRDFFLGSCPIAEGCVGVPPGVGPDENFQRKLMRFATWVHNIGEHFKPPPITSRPDLFMWSNCHEHFHFKGFAGFTLLNLDGTVALPGQKLAFCMLDSYAYLSGPSISCQGESDCFNQGIQRGWSDVYSSDLDCQWLDVTATPSAWYILRICVNFERTFAEDTFDNNCNAFPIWVPPHVDSTVKSYSSYFDGGLHSIARCQDLYERTAGALAMPIVCNGQYTPFANSSSSTMAAAALV</sequence>
<dbReference type="Pfam" id="PF01186">
    <property type="entry name" value="Lysyl_oxidase"/>
    <property type="match status" value="1"/>
</dbReference>
<keyword evidence="1" id="KW-0732">Signal</keyword>
<name>A0A8J5XI68_DIALT</name>
<dbReference type="OrthoDB" id="547291at2759"/>
<evidence type="ECO:0000313" key="2">
    <source>
        <dbReference type="EMBL" id="KAG8464848.1"/>
    </source>
</evidence>
<dbReference type="PANTHER" id="PTHR45817">
    <property type="entry name" value="LYSYL OXIDASE-LIKE-RELATED"/>
    <property type="match status" value="1"/>
</dbReference>
<dbReference type="InterPro" id="IPR001695">
    <property type="entry name" value="Lysyl_oxidase"/>
</dbReference>
<gene>
    <name evidence="2" type="ORF">KFE25_010216</name>
</gene>
<evidence type="ECO:0000313" key="3">
    <source>
        <dbReference type="Proteomes" id="UP000751190"/>
    </source>
</evidence>
<dbReference type="GO" id="GO:0005507">
    <property type="term" value="F:copper ion binding"/>
    <property type="evidence" value="ECO:0007669"/>
    <property type="project" value="InterPro"/>
</dbReference>
<keyword evidence="3" id="KW-1185">Reference proteome</keyword>
<organism evidence="2 3">
    <name type="scientific">Diacronema lutheri</name>
    <name type="common">Unicellular marine alga</name>
    <name type="synonym">Monochrysis lutheri</name>
    <dbReference type="NCBI Taxonomy" id="2081491"/>
    <lineage>
        <taxon>Eukaryota</taxon>
        <taxon>Haptista</taxon>
        <taxon>Haptophyta</taxon>
        <taxon>Pavlovophyceae</taxon>
        <taxon>Pavlovales</taxon>
        <taxon>Pavlovaceae</taxon>
        <taxon>Diacronema</taxon>
    </lineage>
</organism>
<proteinExistence type="predicted"/>
<feature type="signal peptide" evidence="1">
    <location>
        <begin position="1"/>
        <end position="27"/>
    </location>
</feature>
<protein>
    <submittedName>
        <fullName evidence="2">Uncharacterized protein</fullName>
    </submittedName>
</protein>
<comment type="caution">
    <text evidence="2">The sequence shown here is derived from an EMBL/GenBank/DDBJ whole genome shotgun (WGS) entry which is preliminary data.</text>
</comment>
<feature type="chain" id="PRO_5035177486" evidence="1">
    <location>
        <begin position="28"/>
        <end position="815"/>
    </location>
</feature>
<evidence type="ECO:0000256" key="1">
    <source>
        <dbReference type="SAM" id="SignalP"/>
    </source>
</evidence>
<reference evidence="2" key="1">
    <citation type="submission" date="2021-05" db="EMBL/GenBank/DDBJ databases">
        <title>The genome of the haptophyte Pavlova lutheri (Diacronema luteri, Pavlovales) - a model for lipid biosynthesis in eukaryotic algae.</title>
        <authorList>
            <person name="Hulatt C.J."/>
            <person name="Posewitz M.C."/>
        </authorList>
    </citation>
    <scope>NUCLEOTIDE SEQUENCE</scope>
    <source>
        <strain evidence="2">NIVA-4/92</strain>
    </source>
</reference>
<dbReference type="GO" id="GO:0004720">
    <property type="term" value="F:protein-lysine 6-oxidase activity"/>
    <property type="evidence" value="ECO:0007669"/>
    <property type="project" value="TreeGrafter"/>
</dbReference>
<dbReference type="GO" id="GO:0005615">
    <property type="term" value="C:extracellular space"/>
    <property type="evidence" value="ECO:0007669"/>
    <property type="project" value="TreeGrafter"/>
</dbReference>
<dbReference type="Proteomes" id="UP000751190">
    <property type="component" value="Unassembled WGS sequence"/>
</dbReference>